<feature type="region of interest" description="Disordered" evidence="1">
    <location>
        <begin position="1"/>
        <end position="69"/>
    </location>
</feature>
<feature type="compositionally biased region" description="Basic and acidic residues" evidence="1">
    <location>
        <begin position="50"/>
        <end position="69"/>
    </location>
</feature>
<dbReference type="Proteomes" id="UP000546970">
    <property type="component" value="Unassembled WGS sequence"/>
</dbReference>
<feature type="compositionally biased region" description="Polar residues" evidence="1">
    <location>
        <begin position="1"/>
        <end position="14"/>
    </location>
</feature>
<dbReference type="AlphaFoldDB" id="A0A7X9YGV0"/>
<protein>
    <submittedName>
        <fullName evidence="3">DUF805 domain-containing protein</fullName>
    </submittedName>
</protein>
<keyword evidence="2" id="KW-1133">Transmembrane helix</keyword>
<evidence type="ECO:0000256" key="2">
    <source>
        <dbReference type="SAM" id="Phobius"/>
    </source>
</evidence>
<comment type="caution">
    <text evidence="3">The sequence shown here is derived from an EMBL/GenBank/DDBJ whole genome shotgun (WGS) entry which is preliminary data.</text>
</comment>
<sequence length="195" mass="21967">MSTRSPQNERNTNPDAKPGYMRKSAASAKPARSAASSVRVVPASSKEKRKQAERGESLAGLSKEEKRARKQAERLQEDRLYAASNALMRKDEDYSRRRKFFWVLLAAGLIAIVIVWLMIGTTRGQEMQTTQIIGIVIAYACILGAFIYDLVRIRPIRNACRSKAEGLSEKRLNNLIEKDAAERDAKKAKRESKKK</sequence>
<accession>A0A7X9YGV0</accession>
<organism evidence="3 4">
    <name type="scientific">Collinsella acetigenes</name>
    <dbReference type="NCBI Taxonomy" id="2713419"/>
    <lineage>
        <taxon>Bacteria</taxon>
        <taxon>Bacillati</taxon>
        <taxon>Actinomycetota</taxon>
        <taxon>Coriobacteriia</taxon>
        <taxon>Coriobacteriales</taxon>
        <taxon>Coriobacteriaceae</taxon>
        <taxon>Collinsella</taxon>
    </lineage>
</organism>
<keyword evidence="2" id="KW-0472">Membrane</keyword>
<evidence type="ECO:0000313" key="3">
    <source>
        <dbReference type="EMBL" id="NMF54767.1"/>
    </source>
</evidence>
<dbReference type="EMBL" id="JABBCP010000001">
    <property type="protein sequence ID" value="NMF54767.1"/>
    <property type="molecule type" value="Genomic_DNA"/>
</dbReference>
<feature type="compositionally biased region" description="Low complexity" evidence="1">
    <location>
        <begin position="22"/>
        <end position="44"/>
    </location>
</feature>
<name>A0A7X9YGV0_9ACTN</name>
<proteinExistence type="predicted"/>
<feature type="transmembrane region" description="Helical" evidence="2">
    <location>
        <begin position="100"/>
        <end position="119"/>
    </location>
</feature>
<dbReference type="RefSeq" id="WP_169276566.1">
    <property type="nucleotide sequence ID" value="NZ_JABBCP010000001.1"/>
</dbReference>
<keyword evidence="2" id="KW-0812">Transmembrane</keyword>
<evidence type="ECO:0000313" key="4">
    <source>
        <dbReference type="Proteomes" id="UP000546970"/>
    </source>
</evidence>
<gene>
    <name evidence="3" type="ORF">HF320_00210</name>
</gene>
<feature type="transmembrane region" description="Helical" evidence="2">
    <location>
        <begin position="131"/>
        <end position="151"/>
    </location>
</feature>
<keyword evidence="4" id="KW-1185">Reference proteome</keyword>
<reference evidence="3 4" key="1">
    <citation type="submission" date="2020-04" db="EMBL/GenBank/DDBJ databases">
        <title>Collinsella sp. KGMB02528 nov., an anaerobic actinobacterium isolated from human feces.</title>
        <authorList>
            <person name="Han K.-I."/>
            <person name="Eom M.K."/>
            <person name="Kim J.-S."/>
            <person name="Lee K.C."/>
            <person name="Suh M.K."/>
            <person name="Park S.-H."/>
            <person name="Lee J.H."/>
            <person name="Kang S.W."/>
            <person name="Park J.-E."/>
            <person name="Oh B.S."/>
            <person name="Yu S.Y."/>
            <person name="Choi S.-H."/>
            <person name="Lee D.H."/>
            <person name="Yoon H."/>
            <person name="Kim B.-Y."/>
            <person name="Lee J.H."/>
            <person name="Lee J.-S."/>
        </authorList>
    </citation>
    <scope>NUCLEOTIDE SEQUENCE [LARGE SCALE GENOMIC DNA]</scope>
    <source>
        <strain evidence="3 4">KGMB02528</strain>
    </source>
</reference>
<evidence type="ECO:0000256" key="1">
    <source>
        <dbReference type="SAM" id="MobiDB-lite"/>
    </source>
</evidence>